<evidence type="ECO:0000313" key="11">
    <source>
        <dbReference type="EMBL" id="VAI81198.1"/>
    </source>
</evidence>
<dbReference type="SUPFAM" id="SSF48264">
    <property type="entry name" value="Cytochrome P450"/>
    <property type="match status" value="1"/>
</dbReference>
<accession>A0A9R0ZNU7</accession>
<dbReference type="GO" id="GO:0004497">
    <property type="term" value="F:monooxygenase activity"/>
    <property type="evidence" value="ECO:0007669"/>
    <property type="project" value="UniProtKB-KW"/>
</dbReference>
<dbReference type="PRINTS" id="PR00463">
    <property type="entry name" value="EP450I"/>
</dbReference>
<dbReference type="GO" id="GO:0020037">
    <property type="term" value="F:heme binding"/>
    <property type="evidence" value="ECO:0007669"/>
    <property type="project" value="InterPro"/>
</dbReference>
<dbReference type="InterPro" id="IPR001128">
    <property type="entry name" value="Cyt_P450"/>
</dbReference>
<dbReference type="Gene3D" id="1.10.630.10">
    <property type="entry name" value="Cytochrome P450"/>
    <property type="match status" value="1"/>
</dbReference>
<evidence type="ECO:0000256" key="10">
    <source>
        <dbReference type="ARBA" id="ARBA00023136"/>
    </source>
</evidence>
<keyword evidence="9" id="KW-0503">Monooxygenase</keyword>
<evidence type="ECO:0000256" key="4">
    <source>
        <dbReference type="ARBA" id="ARBA00022692"/>
    </source>
</evidence>
<keyword evidence="6" id="KW-1133">Transmembrane helix</keyword>
<keyword evidence="10" id="KW-0472">Membrane</keyword>
<evidence type="ECO:0000256" key="3">
    <source>
        <dbReference type="ARBA" id="ARBA00022617"/>
    </source>
</evidence>
<dbReference type="InterPro" id="IPR036396">
    <property type="entry name" value="Cyt_P450_sf"/>
</dbReference>
<comment type="subcellular location">
    <subcellularLocation>
        <location evidence="1">Membrane</location>
    </subcellularLocation>
</comment>
<dbReference type="GO" id="GO:0006629">
    <property type="term" value="P:lipid metabolic process"/>
    <property type="evidence" value="ECO:0007669"/>
    <property type="project" value="UniProtKB-ARBA"/>
</dbReference>
<keyword evidence="4" id="KW-0812">Transmembrane</keyword>
<dbReference type="Gramene" id="TRITD7Av1G268930.2">
    <property type="protein sequence ID" value="TRITD7Av1G268930.2"/>
    <property type="gene ID" value="TRITD7Av1G268930"/>
</dbReference>
<sequence>MDTLGSPPWSMLCALGALLAALWFAGRALAGAWLGPRRVARALRSQGVRGTSYRFPSGDMKEYVRLLAAACSQPMPLSSHAVAARAVPFDHAIIKQHGKVALTWFGSEPRVVVADPQLFREILSSKQGQFGKQRSILGIERLLANGLTTHQGDKWVAHRRIINHAFHLEKLKRMLPAFADCSSELVRRWGSFMRPGDAQEIDVWPEFQNLTGDVISRVAFGSSFSEGRTIFRLQSEQAHNAVKMANVMYIPGYRFLPTKLNRRMKANAREVEVLLKGIIMKRERAMKDGYADNNDLLGVMMESNIKESQEAGSSKPMMTIDDIVGELKLFYFAGMETAAVLLTWTMVVLSMHPEWQDRAREEVLRVFGNNQPDFEGINRLKV</sequence>
<keyword evidence="3" id="KW-0349">Heme</keyword>
<evidence type="ECO:0000256" key="5">
    <source>
        <dbReference type="ARBA" id="ARBA00022723"/>
    </source>
</evidence>
<dbReference type="Pfam" id="PF00067">
    <property type="entry name" value="p450"/>
    <property type="match status" value="1"/>
</dbReference>
<proteinExistence type="inferred from homology"/>
<dbReference type="InterPro" id="IPR002401">
    <property type="entry name" value="Cyt_P450_E_grp-I"/>
</dbReference>
<gene>
    <name evidence="11" type="ORF">TRITD_7Av1G268930</name>
</gene>
<dbReference type="GO" id="GO:0016705">
    <property type="term" value="F:oxidoreductase activity, acting on paired donors, with incorporation or reduction of molecular oxygen"/>
    <property type="evidence" value="ECO:0007669"/>
    <property type="project" value="InterPro"/>
</dbReference>
<reference evidence="11 12" key="1">
    <citation type="submission" date="2017-09" db="EMBL/GenBank/DDBJ databases">
        <authorList>
            <consortium name="International Durum Wheat Genome Sequencing Consortium (IDWGSC)"/>
            <person name="Milanesi L."/>
        </authorList>
    </citation>
    <scope>NUCLEOTIDE SEQUENCE [LARGE SCALE GENOMIC DNA]</scope>
    <source>
        <strain evidence="12">cv. Svevo</strain>
    </source>
</reference>
<dbReference type="PANTHER" id="PTHR24282:SF171">
    <property type="entry name" value="OS01G0628900 PROTEIN"/>
    <property type="match status" value="1"/>
</dbReference>
<evidence type="ECO:0008006" key="13">
    <source>
        <dbReference type="Google" id="ProtNLM"/>
    </source>
</evidence>
<dbReference type="InterPro" id="IPR050665">
    <property type="entry name" value="Cytochrome_P450_Monooxygen"/>
</dbReference>
<evidence type="ECO:0000256" key="7">
    <source>
        <dbReference type="ARBA" id="ARBA00023002"/>
    </source>
</evidence>
<evidence type="ECO:0000256" key="8">
    <source>
        <dbReference type="ARBA" id="ARBA00023004"/>
    </source>
</evidence>
<dbReference type="GO" id="GO:0016020">
    <property type="term" value="C:membrane"/>
    <property type="evidence" value="ECO:0007669"/>
    <property type="project" value="UniProtKB-SubCell"/>
</dbReference>
<name>A0A9R0ZNU7_TRITD</name>
<evidence type="ECO:0000256" key="1">
    <source>
        <dbReference type="ARBA" id="ARBA00004370"/>
    </source>
</evidence>
<dbReference type="PANTHER" id="PTHR24282">
    <property type="entry name" value="CYTOCHROME P450 FAMILY MEMBER"/>
    <property type="match status" value="1"/>
</dbReference>
<keyword evidence="7" id="KW-0560">Oxidoreductase</keyword>
<keyword evidence="8" id="KW-0408">Iron</keyword>
<dbReference type="GO" id="GO:0005506">
    <property type="term" value="F:iron ion binding"/>
    <property type="evidence" value="ECO:0007669"/>
    <property type="project" value="InterPro"/>
</dbReference>
<evidence type="ECO:0000256" key="9">
    <source>
        <dbReference type="ARBA" id="ARBA00023033"/>
    </source>
</evidence>
<evidence type="ECO:0000313" key="12">
    <source>
        <dbReference type="Proteomes" id="UP000324705"/>
    </source>
</evidence>
<evidence type="ECO:0000256" key="6">
    <source>
        <dbReference type="ARBA" id="ARBA00022989"/>
    </source>
</evidence>
<keyword evidence="5" id="KW-0479">Metal-binding</keyword>
<evidence type="ECO:0000256" key="2">
    <source>
        <dbReference type="ARBA" id="ARBA00010617"/>
    </source>
</evidence>
<comment type="similarity">
    <text evidence="2">Belongs to the cytochrome P450 family.</text>
</comment>
<dbReference type="AlphaFoldDB" id="A0A9R0ZNU7"/>
<organism evidence="11 12">
    <name type="scientific">Triticum turgidum subsp. durum</name>
    <name type="common">Durum wheat</name>
    <name type="synonym">Triticum durum</name>
    <dbReference type="NCBI Taxonomy" id="4567"/>
    <lineage>
        <taxon>Eukaryota</taxon>
        <taxon>Viridiplantae</taxon>
        <taxon>Streptophyta</taxon>
        <taxon>Embryophyta</taxon>
        <taxon>Tracheophyta</taxon>
        <taxon>Spermatophyta</taxon>
        <taxon>Magnoliopsida</taxon>
        <taxon>Liliopsida</taxon>
        <taxon>Poales</taxon>
        <taxon>Poaceae</taxon>
        <taxon>BOP clade</taxon>
        <taxon>Pooideae</taxon>
        <taxon>Triticodae</taxon>
        <taxon>Triticeae</taxon>
        <taxon>Triticinae</taxon>
        <taxon>Triticum</taxon>
    </lineage>
</organism>
<dbReference type="Proteomes" id="UP000324705">
    <property type="component" value="Chromosome 7A"/>
</dbReference>
<dbReference type="OMA" id="QHGSQIM"/>
<dbReference type="EMBL" id="LT934123">
    <property type="protein sequence ID" value="VAI81198.1"/>
    <property type="molecule type" value="Genomic_DNA"/>
</dbReference>
<keyword evidence="12" id="KW-1185">Reference proteome</keyword>
<protein>
    <recommendedName>
        <fullName evidence="13">Cytochrome P450</fullName>
    </recommendedName>
</protein>